<organism evidence="1 2">
    <name type="scientific">Crenichthys baileyi</name>
    <name type="common">White River springfish</name>
    <dbReference type="NCBI Taxonomy" id="28760"/>
    <lineage>
        <taxon>Eukaryota</taxon>
        <taxon>Metazoa</taxon>
        <taxon>Chordata</taxon>
        <taxon>Craniata</taxon>
        <taxon>Vertebrata</taxon>
        <taxon>Euteleostomi</taxon>
        <taxon>Actinopterygii</taxon>
        <taxon>Neopterygii</taxon>
        <taxon>Teleostei</taxon>
        <taxon>Neoteleostei</taxon>
        <taxon>Acanthomorphata</taxon>
        <taxon>Ovalentaria</taxon>
        <taxon>Atherinomorphae</taxon>
        <taxon>Cyprinodontiformes</taxon>
        <taxon>Goodeidae</taxon>
        <taxon>Crenichthys</taxon>
    </lineage>
</organism>
<sequence length="108" mass="12325">MWSKPEYGHLAWAGLRYHCFKGFHKIAKKKATSYLSTVYNHFNEIPEKCTGGIGVFSSCKEHSMMLCCPLPHRLLLLIAGQLAERKQVPFSEHLEEIQIPLPENISRG</sequence>
<name>A0AAV9RW05_9TELE</name>
<evidence type="ECO:0000313" key="2">
    <source>
        <dbReference type="Proteomes" id="UP001311232"/>
    </source>
</evidence>
<dbReference type="AlphaFoldDB" id="A0AAV9RW05"/>
<comment type="caution">
    <text evidence="1">The sequence shown here is derived from an EMBL/GenBank/DDBJ whole genome shotgun (WGS) entry which is preliminary data.</text>
</comment>
<proteinExistence type="predicted"/>
<evidence type="ECO:0000313" key="1">
    <source>
        <dbReference type="EMBL" id="KAK5613294.1"/>
    </source>
</evidence>
<reference evidence="1 2" key="1">
    <citation type="submission" date="2021-06" db="EMBL/GenBank/DDBJ databases">
        <authorList>
            <person name="Palmer J.M."/>
        </authorList>
    </citation>
    <scope>NUCLEOTIDE SEQUENCE [LARGE SCALE GENOMIC DNA]</scope>
    <source>
        <strain evidence="1 2">MEX-2019</strain>
        <tissue evidence="1">Muscle</tissue>
    </source>
</reference>
<gene>
    <name evidence="1" type="ORF">CRENBAI_024181</name>
</gene>
<dbReference type="Proteomes" id="UP001311232">
    <property type="component" value="Unassembled WGS sequence"/>
</dbReference>
<dbReference type="EMBL" id="JAHHUM010001227">
    <property type="protein sequence ID" value="KAK5613294.1"/>
    <property type="molecule type" value="Genomic_DNA"/>
</dbReference>
<keyword evidence="2" id="KW-1185">Reference proteome</keyword>
<accession>A0AAV9RW05</accession>
<protein>
    <submittedName>
        <fullName evidence="1">Uncharacterized protein</fullName>
    </submittedName>
</protein>